<dbReference type="GO" id="GO:0044718">
    <property type="term" value="P:siderophore transmembrane transport"/>
    <property type="evidence" value="ECO:0007669"/>
    <property type="project" value="TreeGrafter"/>
</dbReference>
<dbReference type="InterPro" id="IPR039426">
    <property type="entry name" value="TonB-dep_rcpt-like"/>
</dbReference>
<dbReference type="PANTHER" id="PTHR30069:SF29">
    <property type="entry name" value="HEMOGLOBIN AND HEMOGLOBIN-HAPTOGLOBIN-BINDING PROTEIN 1-RELATED"/>
    <property type="match status" value="1"/>
</dbReference>
<protein>
    <submittedName>
        <fullName evidence="6">TonB-dependent SusC/RagA subfamily outer membrane receptor</fullName>
    </submittedName>
</protein>
<dbReference type="InterPro" id="IPR037066">
    <property type="entry name" value="Plug_dom_sf"/>
</dbReference>
<dbReference type="PROSITE" id="PS52016">
    <property type="entry name" value="TONB_DEPENDENT_REC_3"/>
    <property type="match status" value="1"/>
</dbReference>
<feature type="chain" id="PRO_5032290722" evidence="4">
    <location>
        <begin position="24"/>
        <end position="161"/>
    </location>
</feature>
<keyword evidence="2" id="KW-0812">Transmembrane</keyword>
<dbReference type="EMBL" id="JACHIA010000017">
    <property type="protein sequence ID" value="MBB6072671.1"/>
    <property type="molecule type" value="Genomic_DNA"/>
</dbReference>
<dbReference type="SUPFAM" id="SSF56935">
    <property type="entry name" value="Porins"/>
    <property type="match status" value="1"/>
</dbReference>
<reference evidence="6 7" key="1">
    <citation type="submission" date="2020-08" db="EMBL/GenBank/DDBJ databases">
        <title>Genomic Encyclopedia of Type Strains, Phase IV (KMG-IV): sequencing the most valuable type-strain genomes for metagenomic binning, comparative biology and taxonomic classification.</title>
        <authorList>
            <person name="Goeker M."/>
        </authorList>
    </citation>
    <scope>NUCLEOTIDE SEQUENCE [LARGE SCALE GENOMIC DNA]</scope>
    <source>
        <strain evidence="6 7">DSM 29007</strain>
    </source>
</reference>
<keyword evidence="2" id="KW-0472">Membrane</keyword>
<dbReference type="Gene3D" id="2.170.130.10">
    <property type="entry name" value="TonB-dependent receptor, plug domain"/>
    <property type="match status" value="1"/>
</dbReference>
<evidence type="ECO:0000313" key="6">
    <source>
        <dbReference type="EMBL" id="MBB6072671.1"/>
    </source>
</evidence>
<keyword evidence="7" id="KW-1185">Reference proteome</keyword>
<dbReference type="Proteomes" id="UP000582837">
    <property type="component" value="Unassembled WGS sequence"/>
</dbReference>
<name>A0A841H3I0_9BACT</name>
<evidence type="ECO:0000256" key="2">
    <source>
        <dbReference type="PROSITE-ProRule" id="PRU01360"/>
    </source>
</evidence>
<dbReference type="GO" id="GO:0015344">
    <property type="term" value="F:siderophore uptake transmembrane transporter activity"/>
    <property type="evidence" value="ECO:0007669"/>
    <property type="project" value="TreeGrafter"/>
</dbReference>
<sequence>MHPRSRPSAVLRAAAVLALSACAPSVAPGPQPAPEEEQVGTGYGTERRATSTAAVSSLAEDDMPRGGNTTLVELLDRVPGVTVNRRGGGQFTVRVRGSRTFAGSDEPLFVVDGMPRTLTSLEAIAPSSIVRIELLKDAGTLAGYGARGANGVILITTRDAP</sequence>
<evidence type="ECO:0000256" key="1">
    <source>
        <dbReference type="ARBA" id="ARBA00022729"/>
    </source>
</evidence>
<comment type="caution">
    <text evidence="6">The sequence shown here is derived from an EMBL/GenBank/DDBJ whole genome shotgun (WGS) entry which is preliminary data.</text>
</comment>
<dbReference type="AlphaFoldDB" id="A0A841H3I0"/>
<comment type="similarity">
    <text evidence="2">Belongs to the TonB-dependent receptor family.</text>
</comment>
<keyword evidence="2" id="KW-0998">Cell outer membrane</keyword>
<evidence type="ECO:0000259" key="5">
    <source>
        <dbReference type="Pfam" id="PF07715"/>
    </source>
</evidence>
<feature type="domain" description="TonB-dependent receptor plug" evidence="5">
    <location>
        <begin position="50"/>
        <end position="152"/>
    </location>
</feature>
<keyword evidence="6" id="KW-0675">Receptor</keyword>
<evidence type="ECO:0000313" key="7">
    <source>
        <dbReference type="Proteomes" id="UP000582837"/>
    </source>
</evidence>
<dbReference type="Pfam" id="PF07715">
    <property type="entry name" value="Plug"/>
    <property type="match status" value="1"/>
</dbReference>
<keyword evidence="1 4" id="KW-0732">Signal</keyword>
<keyword evidence="2" id="KW-1134">Transmembrane beta strand</keyword>
<dbReference type="InterPro" id="IPR012910">
    <property type="entry name" value="Plug_dom"/>
</dbReference>
<evidence type="ECO:0000256" key="4">
    <source>
        <dbReference type="SAM" id="SignalP"/>
    </source>
</evidence>
<evidence type="ECO:0000256" key="3">
    <source>
        <dbReference type="SAM" id="MobiDB-lite"/>
    </source>
</evidence>
<dbReference type="GO" id="GO:0009279">
    <property type="term" value="C:cell outer membrane"/>
    <property type="evidence" value="ECO:0007669"/>
    <property type="project" value="UniProtKB-SubCell"/>
</dbReference>
<keyword evidence="2" id="KW-0813">Transport</keyword>
<organism evidence="6 7">
    <name type="scientific">Longimicrobium terrae</name>
    <dbReference type="NCBI Taxonomy" id="1639882"/>
    <lineage>
        <taxon>Bacteria</taxon>
        <taxon>Pseudomonadati</taxon>
        <taxon>Gemmatimonadota</taxon>
        <taxon>Longimicrobiia</taxon>
        <taxon>Longimicrobiales</taxon>
        <taxon>Longimicrobiaceae</taxon>
        <taxon>Longimicrobium</taxon>
    </lineage>
</organism>
<comment type="subcellular location">
    <subcellularLocation>
        <location evidence="2">Cell outer membrane</location>
        <topology evidence="2">Multi-pass membrane protein</topology>
    </subcellularLocation>
</comment>
<feature type="signal peptide" evidence="4">
    <location>
        <begin position="1"/>
        <end position="23"/>
    </location>
</feature>
<accession>A0A841H3I0</accession>
<proteinExistence type="inferred from homology"/>
<gene>
    <name evidence="6" type="ORF">HNQ61_004334</name>
</gene>
<dbReference type="RefSeq" id="WP_170038874.1">
    <property type="nucleotide sequence ID" value="NZ_JABDTL010000002.1"/>
</dbReference>
<dbReference type="PANTHER" id="PTHR30069">
    <property type="entry name" value="TONB-DEPENDENT OUTER MEMBRANE RECEPTOR"/>
    <property type="match status" value="1"/>
</dbReference>
<feature type="region of interest" description="Disordered" evidence="3">
    <location>
        <begin position="24"/>
        <end position="48"/>
    </location>
</feature>